<keyword evidence="2 9" id="KW-0645">Protease</keyword>
<dbReference type="CDD" id="cd06456">
    <property type="entry name" value="M3A_DCP"/>
    <property type="match status" value="1"/>
</dbReference>
<organism evidence="12 13">
    <name type="scientific">Candidatus Gallionella acididurans</name>
    <dbReference type="NCBI Taxonomy" id="1796491"/>
    <lineage>
        <taxon>Bacteria</taxon>
        <taxon>Pseudomonadati</taxon>
        <taxon>Pseudomonadota</taxon>
        <taxon>Betaproteobacteria</taxon>
        <taxon>Nitrosomonadales</taxon>
        <taxon>Gallionellaceae</taxon>
        <taxon>Gallionella</taxon>
    </lineage>
</organism>
<keyword evidence="5 9" id="KW-0862">Zinc</keyword>
<feature type="domain" description="Peptidase M3A/M3B catalytic" evidence="10">
    <location>
        <begin position="467"/>
        <end position="708"/>
    </location>
</feature>
<dbReference type="GO" id="GO:0006508">
    <property type="term" value="P:proteolysis"/>
    <property type="evidence" value="ECO:0007669"/>
    <property type="project" value="UniProtKB-KW"/>
</dbReference>
<evidence type="ECO:0000313" key="13">
    <source>
        <dbReference type="Proteomes" id="UP000070578"/>
    </source>
</evidence>
<evidence type="ECO:0000256" key="7">
    <source>
        <dbReference type="ARBA" id="ARBA00024603"/>
    </source>
</evidence>
<dbReference type="GO" id="GO:0004222">
    <property type="term" value="F:metalloendopeptidase activity"/>
    <property type="evidence" value="ECO:0007669"/>
    <property type="project" value="UniProtKB-EC"/>
</dbReference>
<evidence type="ECO:0000259" key="10">
    <source>
        <dbReference type="Pfam" id="PF01432"/>
    </source>
</evidence>
<dbReference type="EC" id="3.4.24.70" evidence="8"/>
<accession>A0A139BVU5</accession>
<dbReference type="PANTHER" id="PTHR43660:SF1">
    <property type="entry name" value="DIPEPTIDYL CARBOXYPEPTIDASE"/>
    <property type="match status" value="1"/>
</dbReference>
<keyword evidence="4 9" id="KW-0378">Hydrolase</keyword>
<dbReference type="Proteomes" id="UP000070578">
    <property type="component" value="Unassembled WGS sequence"/>
</dbReference>
<dbReference type="InterPro" id="IPR045090">
    <property type="entry name" value="Pept_M3A_M3B"/>
</dbReference>
<evidence type="ECO:0000256" key="5">
    <source>
        <dbReference type="ARBA" id="ARBA00022833"/>
    </source>
</evidence>
<dbReference type="SUPFAM" id="SSF55486">
    <property type="entry name" value="Metalloproteases ('zincins'), catalytic domain"/>
    <property type="match status" value="1"/>
</dbReference>
<evidence type="ECO:0000256" key="2">
    <source>
        <dbReference type="ARBA" id="ARBA00022670"/>
    </source>
</evidence>
<reference evidence="12 13" key="1">
    <citation type="submission" date="2016-02" db="EMBL/GenBank/DDBJ databases">
        <authorList>
            <person name="Wen L."/>
            <person name="He K."/>
            <person name="Yang H."/>
        </authorList>
    </citation>
    <scope>NUCLEOTIDE SEQUENCE [LARGE SCALE GENOMIC DNA]</scope>
    <source>
        <strain evidence="12">ShG14-8</strain>
    </source>
</reference>
<evidence type="ECO:0000256" key="8">
    <source>
        <dbReference type="ARBA" id="ARBA00026100"/>
    </source>
</evidence>
<protein>
    <recommendedName>
        <fullName evidence="8">oligopeptidase A</fullName>
        <ecNumber evidence="8">3.4.24.70</ecNumber>
    </recommendedName>
</protein>
<keyword evidence="3 9" id="KW-0479">Metal-binding</keyword>
<evidence type="ECO:0000313" key="12">
    <source>
        <dbReference type="EMBL" id="KXS33101.1"/>
    </source>
</evidence>
<dbReference type="PATRIC" id="fig|1796491.3.peg.836"/>
<keyword evidence="6 9" id="KW-0482">Metalloprotease</keyword>
<dbReference type="AlphaFoldDB" id="A0A139BVU5"/>
<evidence type="ECO:0000256" key="4">
    <source>
        <dbReference type="ARBA" id="ARBA00022801"/>
    </source>
</evidence>
<dbReference type="Gene3D" id="1.10.1370.40">
    <property type="match status" value="3"/>
</dbReference>
<dbReference type="InterPro" id="IPR034005">
    <property type="entry name" value="M3A_DCP"/>
</dbReference>
<comment type="caution">
    <text evidence="12">The sequence shown here is derived from an EMBL/GenBank/DDBJ whole genome shotgun (WGS) entry which is preliminary data.</text>
</comment>
<comment type="similarity">
    <text evidence="1 9">Belongs to the peptidase M3 family.</text>
</comment>
<comment type="catalytic activity">
    <reaction evidence="7">
        <text>Hydrolysis of oligopeptides, with broad specificity. Gly or Ala commonly occur as P1 or P1' residues, but more distant residues are also important, as is shown by the fact that Z-Gly-Pro-Gly-|-Gly-Pro-Ala is cleaved, but not Z-(Gly)(5).</text>
        <dbReference type="EC" id="3.4.24.70"/>
    </reaction>
</comment>
<dbReference type="InterPro" id="IPR045666">
    <property type="entry name" value="OpdA_N"/>
</dbReference>
<name>A0A139BVU5_9PROT</name>
<evidence type="ECO:0000256" key="9">
    <source>
        <dbReference type="RuleBase" id="RU003435"/>
    </source>
</evidence>
<feature type="domain" description="Peptidase M3A/M3B catalytic" evidence="10">
    <location>
        <begin position="221"/>
        <end position="449"/>
    </location>
</feature>
<dbReference type="Pfam" id="PF01432">
    <property type="entry name" value="Peptidase_M3"/>
    <property type="match status" value="2"/>
</dbReference>
<evidence type="ECO:0000259" key="11">
    <source>
        <dbReference type="Pfam" id="PF19310"/>
    </source>
</evidence>
<dbReference type="Pfam" id="PF19310">
    <property type="entry name" value="TOP_N"/>
    <property type="match status" value="1"/>
</dbReference>
<sequence>MNPLLDFTGLPRFAEIKPEHVAPAIEQLLAENRALIARLLSDGTPPTWQDFVAPMEDANERLSRAWGPVGHLNAVMNSPELREAYNATLPKITQYYAELGQNLALFDKFKALHSSPEFAGLGAARKKIIENELRDFRLGGAELPNAQKARYLQIQERLAELSSRFSDNLLDATNDFTLVVENKDELSGLPDDVLQAAREAAQAAGKPGWLFTLKAPSFMPVMQYADSRKLREQMYRAYSTRASEFGKPEFDNTALMDEIVKLRGEEARLLGFANYGELSLASKMANSPQQVVEFMRELAQRARPFAERDLAELRAFARDRLGLPELLSWDMSYAGEKLREQRYAFSEQEVKQYFPEDAVLPGMFKLIETLYGLQIKASAAPVWHQDVRFFDIRNQQDQLVGQFYLDLYARDSKRGGAWMDDVIARRRTGSGIQTPVAYLNCNFSPPVGGATVSSDQGPAQRDGSVRESVAAAASMNVKNLHPDGRRPATFTHDEVITLFHEFGHGLHHLLTEVEDLAVSGINGVEWDAVELPSQFMENFCWEWDVVMGMSRNVDSGLPLPRALFDKMLAAKNFQSGLQTLRQIEFSMFDMLMHSNFEAGGAKSILQLLDEVRAEVAVLIPPAFQRFPHSFSHIFSGGYAAGYYSYKWAEVLSADAYSLFEENGVLNPDVGARFRSEILAMGGSRGAMQSFTAFRGREPDMDALLRHNGLLETSLDEK</sequence>
<gene>
    <name evidence="12" type="ORF">AWT59_0768</name>
</gene>
<dbReference type="PANTHER" id="PTHR43660">
    <property type="entry name" value="DIPEPTIDYL CARBOXYPEPTIDASE"/>
    <property type="match status" value="1"/>
</dbReference>
<comment type="cofactor">
    <cofactor evidence="9">
        <name>Zn(2+)</name>
        <dbReference type="ChEBI" id="CHEBI:29105"/>
    </cofactor>
    <text evidence="9">Binds 1 zinc ion.</text>
</comment>
<evidence type="ECO:0000256" key="1">
    <source>
        <dbReference type="ARBA" id="ARBA00006040"/>
    </source>
</evidence>
<evidence type="ECO:0000256" key="6">
    <source>
        <dbReference type="ARBA" id="ARBA00023049"/>
    </source>
</evidence>
<proteinExistence type="inferred from homology"/>
<feature type="domain" description="Oligopeptidase A N-terminal" evidence="11">
    <location>
        <begin position="26"/>
        <end position="147"/>
    </location>
</feature>
<dbReference type="GO" id="GO:0046872">
    <property type="term" value="F:metal ion binding"/>
    <property type="evidence" value="ECO:0007669"/>
    <property type="project" value="UniProtKB-UniRule"/>
</dbReference>
<dbReference type="InterPro" id="IPR001567">
    <property type="entry name" value="Pept_M3A_M3B_dom"/>
</dbReference>
<dbReference type="EMBL" id="LSLI01000011">
    <property type="protein sequence ID" value="KXS33101.1"/>
    <property type="molecule type" value="Genomic_DNA"/>
</dbReference>
<reference evidence="12 13" key="2">
    <citation type="submission" date="2016-03" db="EMBL/GenBank/DDBJ databases">
        <title>New uncultured bacterium of the family Gallionellaceae from acid mine drainage: description and reconstruction of genome based on metagenomic analysis of microbial community.</title>
        <authorList>
            <person name="Kadnikov V."/>
            <person name="Ivasenko D."/>
            <person name="Beletsky A."/>
            <person name="Mardanov A."/>
            <person name="Danilova E."/>
            <person name="Pimenov N."/>
            <person name="Karnachuk O."/>
            <person name="Ravin N."/>
        </authorList>
    </citation>
    <scope>NUCLEOTIDE SEQUENCE [LARGE SCALE GENOMIC DNA]</scope>
    <source>
        <strain evidence="12">ShG14-8</strain>
    </source>
</reference>
<evidence type="ECO:0000256" key="3">
    <source>
        <dbReference type="ARBA" id="ARBA00022723"/>
    </source>
</evidence>